<dbReference type="Proteomes" id="UP000680206">
    <property type="component" value="Unassembled WGS sequence"/>
</dbReference>
<evidence type="ECO:0000313" key="1">
    <source>
        <dbReference type="EMBL" id="MBO2461729.1"/>
    </source>
</evidence>
<sequence length="112" mass="12436">MSDLSETHPYEVQRRDERGAWHWTDAYEGRGEAMDACKADERVVNAVTDRIIYPAVTETLALLAAQQPDPCSAHYRRAQDAVAACDGDTARAALTYLLAAHMDRTTTRGEQP</sequence>
<gene>
    <name evidence="1" type="ORF">J4709_29580</name>
</gene>
<keyword evidence="2" id="KW-1185">Reference proteome</keyword>
<dbReference type="RefSeq" id="WP_208245223.1">
    <property type="nucleotide sequence ID" value="NZ_JAGEPF010000018.1"/>
</dbReference>
<proteinExistence type="predicted"/>
<accession>A0ABS3RY91</accession>
<comment type="caution">
    <text evidence="1">The sequence shown here is derived from an EMBL/GenBank/DDBJ whole genome shotgun (WGS) entry which is preliminary data.</text>
</comment>
<name>A0ABS3RY91_9ACTN</name>
<reference evidence="1 2" key="1">
    <citation type="submission" date="2021-03" db="EMBL/GenBank/DDBJ databases">
        <title>Actinomadura violae sp. nov., isolated from lichen in Thailand.</title>
        <authorList>
            <person name="Kanchanasin P."/>
            <person name="Saeng-In P."/>
            <person name="Phongsopitanun W."/>
            <person name="Yuki M."/>
            <person name="Kudo T."/>
            <person name="Ohkuma M."/>
            <person name="Tanasupawat S."/>
        </authorList>
    </citation>
    <scope>NUCLEOTIDE SEQUENCE [LARGE SCALE GENOMIC DNA]</scope>
    <source>
        <strain evidence="1 2">LCR2-06</strain>
    </source>
</reference>
<protein>
    <submittedName>
        <fullName evidence="1">Uncharacterized protein</fullName>
    </submittedName>
</protein>
<organism evidence="1 2">
    <name type="scientific">Actinomadura violacea</name>
    <dbReference type="NCBI Taxonomy" id="2819934"/>
    <lineage>
        <taxon>Bacteria</taxon>
        <taxon>Bacillati</taxon>
        <taxon>Actinomycetota</taxon>
        <taxon>Actinomycetes</taxon>
        <taxon>Streptosporangiales</taxon>
        <taxon>Thermomonosporaceae</taxon>
        <taxon>Actinomadura</taxon>
    </lineage>
</organism>
<evidence type="ECO:0000313" key="2">
    <source>
        <dbReference type="Proteomes" id="UP000680206"/>
    </source>
</evidence>
<dbReference type="EMBL" id="JAGEPF010000018">
    <property type="protein sequence ID" value="MBO2461729.1"/>
    <property type="molecule type" value="Genomic_DNA"/>
</dbReference>